<organism evidence="1">
    <name type="scientific">Candidatus Methanophaga sp. ANME-1 ERB7</name>
    <dbReference type="NCBI Taxonomy" id="2759913"/>
    <lineage>
        <taxon>Archaea</taxon>
        <taxon>Methanobacteriati</taxon>
        <taxon>Methanobacteriota</taxon>
        <taxon>Stenosarchaea group</taxon>
        <taxon>Methanomicrobia</taxon>
        <taxon>Candidatus Methanophagales</taxon>
        <taxon>Candidatus Methanophagaceae</taxon>
        <taxon>Candidatus Methanophaga</taxon>
    </lineage>
</organism>
<name>A0A7G9Z7U8_9EURY</name>
<protein>
    <submittedName>
        <fullName evidence="1">Uncharacterized protein</fullName>
    </submittedName>
</protein>
<dbReference type="EMBL" id="MT631653">
    <property type="protein sequence ID" value="QNO56332.1"/>
    <property type="molecule type" value="Genomic_DNA"/>
</dbReference>
<reference evidence="1" key="1">
    <citation type="submission" date="2020-06" db="EMBL/GenBank/DDBJ databases">
        <title>Unique genomic features of the anaerobic methanotrophic archaea.</title>
        <authorList>
            <person name="Chadwick G.L."/>
            <person name="Skennerton C.T."/>
            <person name="Laso-Perez R."/>
            <person name="Leu A.O."/>
            <person name="Speth D.R."/>
            <person name="Yu H."/>
            <person name="Morgan-Lang C."/>
            <person name="Hatzenpichler R."/>
            <person name="Goudeau D."/>
            <person name="Malmstrom R."/>
            <person name="Brazelton W.J."/>
            <person name="Woyke T."/>
            <person name="Hallam S.J."/>
            <person name="Tyson G.W."/>
            <person name="Wegener G."/>
            <person name="Boetius A."/>
            <person name="Orphan V."/>
        </authorList>
    </citation>
    <scope>NUCLEOTIDE SEQUENCE</scope>
</reference>
<dbReference type="AlphaFoldDB" id="A0A7G9Z7U8"/>
<evidence type="ECO:0000313" key="1">
    <source>
        <dbReference type="EMBL" id="QNO56332.1"/>
    </source>
</evidence>
<sequence length="67" mass="8120">MLNKRWNSKTRNDEESIICKLEQYARFYISIYHLILSNYLVSVEDEYSPVDEKKRMNTAKEEVQMLD</sequence>
<accession>A0A7G9Z7U8</accession>
<gene>
    <name evidence="1" type="ORF">CHKFHCLN_00006</name>
</gene>
<proteinExistence type="predicted"/>